<gene>
    <name evidence="2" type="ORF">SAMN06264855_101249</name>
</gene>
<name>A0A238UQA1_HALVU</name>
<organism evidence="2 3">
    <name type="scientific">Halorubrum vacuolatum</name>
    <name type="common">Natronobacterium vacuolatum</name>
    <dbReference type="NCBI Taxonomy" id="63740"/>
    <lineage>
        <taxon>Archaea</taxon>
        <taxon>Methanobacteriati</taxon>
        <taxon>Methanobacteriota</taxon>
        <taxon>Stenosarchaea group</taxon>
        <taxon>Halobacteria</taxon>
        <taxon>Halobacteriales</taxon>
        <taxon>Haloferacaceae</taxon>
        <taxon>Halorubrum</taxon>
    </lineage>
</organism>
<feature type="transmembrane region" description="Helical" evidence="1">
    <location>
        <begin position="44"/>
        <end position="64"/>
    </location>
</feature>
<dbReference type="OrthoDB" id="248255at2157"/>
<accession>A0A238UQA1</accession>
<sequence length="77" mass="8493">MNPVPVEIGVIWSLPVTVAVYGILLLVAIWIYRDAKARGSKWPIAWFLATLVFTIIPVLIYLYLHREDGPAGGSDGV</sequence>
<dbReference type="Proteomes" id="UP000198397">
    <property type="component" value="Unassembled WGS sequence"/>
</dbReference>
<keyword evidence="1" id="KW-1133">Transmembrane helix</keyword>
<protein>
    <recommendedName>
        <fullName evidence="4">Phospholipase_D-nuclease N-terminal</fullName>
    </recommendedName>
</protein>
<feature type="transmembrane region" description="Helical" evidence="1">
    <location>
        <begin position="12"/>
        <end position="32"/>
    </location>
</feature>
<evidence type="ECO:0008006" key="4">
    <source>
        <dbReference type="Google" id="ProtNLM"/>
    </source>
</evidence>
<keyword evidence="3" id="KW-1185">Reference proteome</keyword>
<proteinExistence type="predicted"/>
<dbReference type="RefSeq" id="WP_089383230.1">
    <property type="nucleotide sequence ID" value="NZ_FZNQ01000001.1"/>
</dbReference>
<evidence type="ECO:0000313" key="3">
    <source>
        <dbReference type="Proteomes" id="UP000198397"/>
    </source>
</evidence>
<dbReference type="EMBL" id="FZNQ01000001">
    <property type="protein sequence ID" value="SNR24312.1"/>
    <property type="molecule type" value="Genomic_DNA"/>
</dbReference>
<dbReference type="AlphaFoldDB" id="A0A238UQA1"/>
<reference evidence="2 3" key="1">
    <citation type="submission" date="2017-06" db="EMBL/GenBank/DDBJ databases">
        <authorList>
            <person name="Kim H.J."/>
            <person name="Triplett B.A."/>
        </authorList>
    </citation>
    <scope>NUCLEOTIDE SEQUENCE [LARGE SCALE GENOMIC DNA]</scope>
    <source>
        <strain evidence="2 3">DSM 8800</strain>
    </source>
</reference>
<evidence type="ECO:0000256" key="1">
    <source>
        <dbReference type="SAM" id="Phobius"/>
    </source>
</evidence>
<keyword evidence="1" id="KW-0812">Transmembrane</keyword>
<evidence type="ECO:0000313" key="2">
    <source>
        <dbReference type="EMBL" id="SNR24312.1"/>
    </source>
</evidence>
<keyword evidence="1" id="KW-0472">Membrane</keyword>